<dbReference type="EMBL" id="MU857725">
    <property type="protein sequence ID" value="KAK4244741.1"/>
    <property type="molecule type" value="Genomic_DNA"/>
</dbReference>
<reference evidence="2" key="1">
    <citation type="journal article" date="2023" name="Mol. Phylogenet. Evol.">
        <title>Genome-scale phylogeny and comparative genomics of the fungal order Sordariales.</title>
        <authorList>
            <person name="Hensen N."/>
            <person name="Bonometti L."/>
            <person name="Westerberg I."/>
            <person name="Brannstrom I.O."/>
            <person name="Guillou S."/>
            <person name="Cros-Aarteil S."/>
            <person name="Calhoun S."/>
            <person name="Haridas S."/>
            <person name="Kuo A."/>
            <person name="Mondo S."/>
            <person name="Pangilinan J."/>
            <person name="Riley R."/>
            <person name="LaButti K."/>
            <person name="Andreopoulos B."/>
            <person name="Lipzen A."/>
            <person name="Chen C."/>
            <person name="Yan M."/>
            <person name="Daum C."/>
            <person name="Ng V."/>
            <person name="Clum A."/>
            <person name="Steindorff A."/>
            <person name="Ohm R.A."/>
            <person name="Martin F."/>
            <person name="Silar P."/>
            <person name="Natvig D.O."/>
            <person name="Lalanne C."/>
            <person name="Gautier V."/>
            <person name="Ament-Velasquez S.L."/>
            <person name="Kruys A."/>
            <person name="Hutchinson M.I."/>
            <person name="Powell A.J."/>
            <person name="Barry K."/>
            <person name="Miller A.N."/>
            <person name="Grigoriev I.V."/>
            <person name="Debuchy R."/>
            <person name="Gladieux P."/>
            <person name="Hiltunen Thoren M."/>
            <person name="Johannesson H."/>
        </authorList>
    </citation>
    <scope>NUCLEOTIDE SEQUENCE</scope>
    <source>
        <strain evidence="2">CBS 359.72</strain>
    </source>
</reference>
<name>A0AAN7HCI9_9PEZI</name>
<dbReference type="InterPro" id="IPR023213">
    <property type="entry name" value="CAT-like_dom_sf"/>
</dbReference>
<evidence type="ECO:0000256" key="1">
    <source>
        <dbReference type="SAM" id="MobiDB-lite"/>
    </source>
</evidence>
<dbReference type="AlphaFoldDB" id="A0AAN7HCI9"/>
<dbReference type="Gene3D" id="3.30.559.10">
    <property type="entry name" value="Chloramphenicol acetyltransferase-like domain"/>
    <property type="match status" value="2"/>
</dbReference>
<reference evidence="2" key="2">
    <citation type="submission" date="2023-05" db="EMBL/GenBank/DDBJ databases">
        <authorList>
            <consortium name="Lawrence Berkeley National Laboratory"/>
            <person name="Steindorff A."/>
            <person name="Hensen N."/>
            <person name="Bonometti L."/>
            <person name="Westerberg I."/>
            <person name="Brannstrom I.O."/>
            <person name="Guillou S."/>
            <person name="Cros-Aarteil S."/>
            <person name="Calhoun S."/>
            <person name="Haridas S."/>
            <person name="Kuo A."/>
            <person name="Mondo S."/>
            <person name="Pangilinan J."/>
            <person name="Riley R."/>
            <person name="Labutti K."/>
            <person name="Andreopoulos B."/>
            <person name="Lipzen A."/>
            <person name="Chen C."/>
            <person name="Yanf M."/>
            <person name="Daum C."/>
            <person name="Ng V."/>
            <person name="Clum A."/>
            <person name="Ohm R."/>
            <person name="Martin F."/>
            <person name="Silar P."/>
            <person name="Natvig D."/>
            <person name="Lalanne C."/>
            <person name="Gautier V."/>
            <person name="Ament-Velasquez S.L."/>
            <person name="Kruys A."/>
            <person name="Hutchinson M.I."/>
            <person name="Powell A.J."/>
            <person name="Barry K."/>
            <person name="Miller A.N."/>
            <person name="Grigoriev I.V."/>
            <person name="Debuchy R."/>
            <person name="Gladieux P."/>
            <person name="Thoren M.H."/>
            <person name="Johannesson H."/>
        </authorList>
    </citation>
    <scope>NUCLEOTIDE SEQUENCE</scope>
    <source>
        <strain evidence="2">CBS 359.72</strain>
    </source>
</reference>
<accession>A0AAN7HCI9</accession>
<evidence type="ECO:0000313" key="3">
    <source>
        <dbReference type="Proteomes" id="UP001303647"/>
    </source>
</evidence>
<feature type="region of interest" description="Disordered" evidence="1">
    <location>
        <begin position="108"/>
        <end position="135"/>
    </location>
</feature>
<keyword evidence="3" id="KW-1185">Reference proteome</keyword>
<gene>
    <name evidence="2" type="ORF">C7999DRAFT_17005</name>
</gene>
<dbReference type="Proteomes" id="UP001303647">
    <property type="component" value="Unassembled WGS sequence"/>
</dbReference>
<sequence length="487" mass="55102">MISFLSHPRTAPQRVPTDQVVPVGFFDDTILFRTFVLYTLFVFDDVLDVQKLHSSLERVVARPGWNKLGARLRRNDRGELEHHIPASFSQDRPAVGFDYKDLSDLAKEDHPAGSRIPRPPHNGRPAVVGNPDDLSDLVYGPDVPRRLDDYLYADRPQIGMRIVSFKNATVVVVHWIHLTCDAMAKRALLEAWMLMLRGKEDEIPEPLAPDNYVLENIGKNPTKPHALADRRMSVFGLVWWALRNTYRLFICPKEHRMVCMPAAYLAKLREKALAELKAEAVAAGQKEEPFLSEGDILLAWITRLAMAKLPKDSKSTIAVQQTYQWRPALKDLVPANTPFLSNCVGFLATLLPAKDALQKPLSCLASHIRRSIVEQGPREQIEAYASLIRLKPRDRAPPLFGDSSMQLLMFSNWQKIDMFGVDLSAAAVKLRDTPLVPSYVQSIQGPYNFNDGFIIVGKDAGGNYWFSAYRVKGLWEMMDKEMAREEI</sequence>
<organism evidence="2 3">
    <name type="scientific">Corynascus novoguineensis</name>
    <dbReference type="NCBI Taxonomy" id="1126955"/>
    <lineage>
        <taxon>Eukaryota</taxon>
        <taxon>Fungi</taxon>
        <taxon>Dikarya</taxon>
        <taxon>Ascomycota</taxon>
        <taxon>Pezizomycotina</taxon>
        <taxon>Sordariomycetes</taxon>
        <taxon>Sordariomycetidae</taxon>
        <taxon>Sordariales</taxon>
        <taxon>Chaetomiaceae</taxon>
        <taxon>Corynascus</taxon>
    </lineage>
</organism>
<evidence type="ECO:0000313" key="2">
    <source>
        <dbReference type="EMBL" id="KAK4244741.1"/>
    </source>
</evidence>
<proteinExistence type="predicted"/>
<comment type="caution">
    <text evidence="2">The sequence shown here is derived from an EMBL/GenBank/DDBJ whole genome shotgun (WGS) entry which is preliminary data.</text>
</comment>
<protein>
    <submittedName>
        <fullName evidence="2">Uncharacterized protein</fullName>
    </submittedName>
</protein>